<evidence type="ECO:0000256" key="1">
    <source>
        <dbReference type="ARBA" id="ARBA00022729"/>
    </source>
</evidence>
<keyword evidence="3" id="KW-0564">Palmitate</keyword>
<organism evidence="6 7">
    <name type="scientific">Candidatus Propionivibrio aalborgensis</name>
    <dbReference type="NCBI Taxonomy" id="1860101"/>
    <lineage>
        <taxon>Bacteria</taxon>
        <taxon>Pseudomonadati</taxon>
        <taxon>Pseudomonadota</taxon>
        <taxon>Betaproteobacteria</taxon>
        <taxon>Rhodocyclales</taxon>
        <taxon>Rhodocyclaceae</taxon>
        <taxon>Propionivibrio</taxon>
    </lineage>
</organism>
<proteinExistence type="predicted"/>
<dbReference type="PROSITE" id="PS51257">
    <property type="entry name" value="PROKAR_LIPOPROTEIN"/>
    <property type="match status" value="1"/>
</dbReference>
<reference evidence="6 7" key="1">
    <citation type="submission" date="2016-06" db="EMBL/GenBank/DDBJ databases">
        <authorList>
            <person name="Kjaerup R.B."/>
            <person name="Dalgaard T.S."/>
            <person name="Juul-Madsen H.R."/>
        </authorList>
    </citation>
    <scope>NUCLEOTIDE SEQUENCE [LARGE SCALE GENOMIC DNA]</scope>
    <source>
        <strain evidence="6">2</strain>
    </source>
</reference>
<keyword evidence="2" id="KW-0472">Membrane</keyword>
<dbReference type="InterPro" id="IPR036328">
    <property type="entry name" value="MliC_sf"/>
</dbReference>
<protein>
    <recommendedName>
        <fullName evidence="5">C-type lysozyme inhibitor domain-containing protein</fullName>
    </recommendedName>
</protein>
<feature type="domain" description="C-type lysozyme inhibitor" evidence="5">
    <location>
        <begin position="40"/>
        <end position="101"/>
    </location>
</feature>
<dbReference type="Proteomes" id="UP000199600">
    <property type="component" value="Unassembled WGS sequence"/>
</dbReference>
<evidence type="ECO:0000313" key="6">
    <source>
        <dbReference type="EMBL" id="SBT08801.1"/>
    </source>
</evidence>
<dbReference type="Gene3D" id="2.40.128.200">
    <property type="match status" value="1"/>
</dbReference>
<evidence type="ECO:0000256" key="4">
    <source>
        <dbReference type="ARBA" id="ARBA00023288"/>
    </source>
</evidence>
<dbReference type="EMBL" id="FLQY01000212">
    <property type="protein sequence ID" value="SBT08801.1"/>
    <property type="molecule type" value="Genomic_DNA"/>
</dbReference>
<dbReference type="RefSeq" id="WP_186411369.1">
    <property type="nucleotide sequence ID" value="NZ_FLQY01000212.1"/>
</dbReference>
<evidence type="ECO:0000259" key="5">
    <source>
        <dbReference type="Pfam" id="PF09864"/>
    </source>
</evidence>
<dbReference type="Pfam" id="PF09864">
    <property type="entry name" value="MliC"/>
    <property type="match status" value="1"/>
</dbReference>
<accession>A0A1A8XVN7</accession>
<keyword evidence="4" id="KW-0449">Lipoprotein</keyword>
<dbReference type="SUPFAM" id="SSF141488">
    <property type="entry name" value="YdhA-like"/>
    <property type="match status" value="1"/>
</dbReference>
<keyword evidence="7" id="KW-1185">Reference proteome</keyword>
<evidence type="ECO:0000256" key="2">
    <source>
        <dbReference type="ARBA" id="ARBA00023136"/>
    </source>
</evidence>
<evidence type="ECO:0000256" key="3">
    <source>
        <dbReference type="ARBA" id="ARBA00023139"/>
    </source>
</evidence>
<name>A0A1A8XVN7_9RHOO</name>
<gene>
    <name evidence="6" type="ORF">PROAA_290070</name>
</gene>
<sequence>MKNRPNYSTLAVLATGGMLAAGCVVVPGVEVTALPTRIDYACAGGKTLPVARAPEQRMAAVLVNNREILLRAGESAAQEKYTDGQYSLYLDGEKAFLEENGIVLFGPCTSPVPLSKYYRTY</sequence>
<evidence type="ECO:0000313" key="7">
    <source>
        <dbReference type="Proteomes" id="UP000199600"/>
    </source>
</evidence>
<dbReference type="AlphaFoldDB" id="A0A1A8XVN7"/>
<dbReference type="InterPro" id="IPR018660">
    <property type="entry name" value="MliC"/>
</dbReference>
<keyword evidence="1" id="KW-0732">Signal</keyword>